<evidence type="ECO:0000313" key="2">
    <source>
        <dbReference type="Proteomes" id="UP001610432"/>
    </source>
</evidence>
<sequence>MLLQRVLRGRGVGQRVGQRVRHIHYGMIHAIPQTEDVISATSMVSCLYTEMGMYILTLWNQGFVPPRRICRAEILHGTAAQPDKNTRSVNRCAIISTSGNLRNRPVSSSSTVWRKELFIELTFPTSRIDSVAGWRWWIQLSRRHQHRCKRAYRESHHIHVRRHLMFGIVMFCYLRGGREGRAWQLR</sequence>
<dbReference type="GeneID" id="98144290"/>
<dbReference type="RefSeq" id="XP_070885916.1">
    <property type="nucleotide sequence ID" value="XM_071029218.1"/>
</dbReference>
<protein>
    <submittedName>
        <fullName evidence="1">Uncharacterized protein</fullName>
    </submittedName>
</protein>
<dbReference type="EMBL" id="JBFXLQ010000022">
    <property type="protein sequence ID" value="KAL2866937.1"/>
    <property type="molecule type" value="Genomic_DNA"/>
</dbReference>
<organism evidence="1 2">
    <name type="scientific">Aspergillus lucknowensis</name>
    <dbReference type="NCBI Taxonomy" id="176173"/>
    <lineage>
        <taxon>Eukaryota</taxon>
        <taxon>Fungi</taxon>
        <taxon>Dikarya</taxon>
        <taxon>Ascomycota</taxon>
        <taxon>Pezizomycotina</taxon>
        <taxon>Eurotiomycetes</taxon>
        <taxon>Eurotiomycetidae</taxon>
        <taxon>Eurotiales</taxon>
        <taxon>Aspergillaceae</taxon>
        <taxon>Aspergillus</taxon>
        <taxon>Aspergillus subgen. Nidulantes</taxon>
    </lineage>
</organism>
<reference evidence="1 2" key="1">
    <citation type="submission" date="2024-07" db="EMBL/GenBank/DDBJ databases">
        <title>Section-level genome sequencing and comparative genomics of Aspergillus sections Usti and Cavernicolus.</title>
        <authorList>
            <consortium name="Lawrence Berkeley National Laboratory"/>
            <person name="Nybo J.L."/>
            <person name="Vesth T.C."/>
            <person name="Theobald S."/>
            <person name="Frisvad J.C."/>
            <person name="Larsen T.O."/>
            <person name="Kjaerboelling I."/>
            <person name="Rothschild-Mancinelli K."/>
            <person name="Lyhne E.K."/>
            <person name="Kogle M.E."/>
            <person name="Barry K."/>
            <person name="Clum A."/>
            <person name="Na H."/>
            <person name="Ledsgaard L."/>
            <person name="Lin J."/>
            <person name="Lipzen A."/>
            <person name="Kuo A."/>
            <person name="Riley R."/>
            <person name="Mondo S."/>
            <person name="Labutti K."/>
            <person name="Haridas S."/>
            <person name="Pangalinan J."/>
            <person name="Salamov A.A."/>
            <person name="Simmons B.A."/>
            <person name="Magnuson J.K."/>
            <person name="Chen J."/>
            <person name="Drula E."/>
            <person name="Henrissat B."/>
            <person name="Wiebenga A."/>
            <person name="Lubbers R.J."/>
            <person name="Gomes A.C."/>
            <person name="Macurrencykelacurrency M.R."/>
            <person name="Stajich J."/>
            <person name="Grigoriev I.V."/>
            <person name="Mortensen U.H."/>
            <person name="De Vries R.P."/>
            <person name="Baker S.E."/>
            <person name="Andersen M.R."/>
        </authorList>
    </citation>
    <scope>NUCLEOTIDE SEQUENCE [LARGE SCALE GENOMIC DNA]</scope>
    <source>
        <strain evidence="1 2">CBS 449.75</strain>
    </source>
</reference>
<name>A0ABR4LUA1_9EURO</name>
<accession>A0ABR4LUA1</accession>
<dbReference type="Proteomes" id="UP001610432">
    <property type="component" value="Unassembled WGS sequence"/>
</dbReference>
<keyword evidence="2" id="KW-1185">Reference proteome</keyword>
<proteinExistence type="predicted"/>
<gene>
    <name evidence="1" type="ORF">BJX67DRAFT_354429</name>
</gene>
<comment type="caution">
    <text evidence="1">The sequence shown here is derived from an EMBL/GenBank/DDBJ whole genome shotgun (WGS) entry which is preliminary data.</text>
</comment>
<evidence type="ECO:0000313" key="1">
    <source>
        <dbReference type="EMBL" id="KAL2866937.1"/>
    </source>
</evidence>